<evidence type="ECO:0000256" key="1">
    <source>
        <dbReference type="ARBA" id="ARBA00004613"/>
    </source>
</evidence>
<keyword evidence="8" id="KW-1185">Reference proteome</keyword>
<dbReference type="AlphaFoldDB" id="A0ABD1CML2"/>
<evidence type="ECO:0000313" key="7">
    <source>
        <dbReference type="EMBL" id="KAL1377636.1"/>
    </source>
</evidence>
<organism evidence="7 8">
    <name type="scientific">Culex pipiens pipiens</name>
    <name type="common">Northern house mosquito</name>
    <dbReference type="NCBI Taxonomy" id="38569"/>
    <lineage>
        <taxon>Eukaryota</taxon>
        <taxon>Metazoa</taxon>
        <taxon>Ecdysozoa</taxon>
        <taxon>Arthropoda</taxon>
        <taxon>Hexapoda</taxon>
        <taxon>Insecta</taxon>
        <taxon>Pterygota</taxon>
        <taxon>Neoptera</taxon>
        <taxon>Endopterygota</taxon>
        <taxon>Diptera</taxon>
        <taxon>Nematocera</taxon>
        <taxon>Culicoidea</taxon>
        <taxon>Culicidae</taxon>
        <taxon>Culicinae</taxon>
        <taxon>Culicini</taxon>
        <taxon>Culex</taxon>
        <taxon>Culex</taxon>
    </lineage>
</organism>
<feature type="domain" description="SCP" evidence="6">
    <location>
        <begin position="59"/>
        <end position="223"/>
    </location>
</feature>
<dbReference type="InterPro" id="IPR034763">
    <property type="entry name" value="P14a_insect"/>
</dbReference>
<dbReference type="SUPFAM" id="SSF55797">
    <property type="entry name" value="PR-1-like"/>
    <property type="match status" value="1"/>
</dbReference>
<dbReference type="EMBL" id="JBEHCU010010835">
    <property type="protein sequence ID" value="KAL1377636.1"/>
    <property type="molecule type" value="Genomic_DNA"/>
</dbReference>
<name>A0ABD1CML2_CULPP</name>
<reference evidence="7 8" key="1">
    <citation type="submission" date="2024-05" db="EMBL/GenBank/DDBJ databases">
        <title>Culex pipiens pipiens assembly and annotation.</title>
        <authorList>
            <person name="Alout H."/>
            <person name="Durand T."/>
        </authorList>
    </citation>
    <scope>NUCLEOTIDE SEQUENCE [LARGE SCALE GENOMIC DNA]</scope>
    <source>
        <strain evidence="7">HA-2024</strain>
        <tissue evidence="7">Whole body</tissue>
    </source>
</reference>
<feature type="signal peptide" evidence="5">
    <location>
        <begin position="1"/>
        <end position="19"/>
    </location>
</feature>
<dbReference type="GO" id="GO:0005576">
    <property type="term" value="C:extracellular region"/>
    <property type="evidence" value="ECO:0007669"/>
    <property type="project" value="UniProtKB-SubCell"/>
</dbReference>
<dbReference type="PIRSF" id="PIRSF038921">
    <property type="entry name" value="P14a"/>
    <property type="match status" value="1"/>
</dbReference>
<proteinExistence type="inferred from homology"/>
<dbReference type="PANTHER" id="PTHR10334">
    <property type="entry name" value="CYSTEINE-RICH SECRETORY PROTEIN-RELATED"/>
    <property type="match status" value="1"/>
</dbReference>
<evidence type="ECO:0000256" key="3">
    <source>
        <dbReference type="ARBA" id="ARBA00022525"/>
    </source>
</evidence>
<evidence type="ECO:0000256" key="4">
    <source>
        <dbReference type="ARBA" id="ARBA00022729"/>
    </source>
</evidence>
<dbReference type="InterPro" id="IPR014044">
    <property type="entry name" value="CAP_dom"/>
</dbReference>
<dbReference type="InterPro" id="IPR035940">
    <property type="entry name" value="CAP_sf"/>
</dbReference>
<evidence type="ECO:0000313" key="8">
    <source>
        <dbReference type="Proteomes" id="UP001562425"/>
    </source>
</evidence>
<dbReference type="InterPro" id="IPR002413">
    <property type="entry name" value="V5_allergen-like"/>
</dbReference>
<dbReference type="InterPro" id="IPR001283">
    <property type="entry name" value="CRISP-related"/>
</dbReference>
<dbReference type="CDD" id="cd05380">
    <property type="entry name" value="CAP_euk"/>
    <property type="match status" value="1"/>
</dbReference>
<evidence type="ECO:0000256" key="5">
    <source>
        <dbReference type="SAM" id="SignalP"/>
    </source>
</evidence>
<comment type="caution">
    <text evidence="7">The sequence shown here is derived from an EMBL/GenBank/DDBJ whole genome shotgun (WGS) entry which is preliminary data.</text>
</comment>
<comment type="similarity">
    <text evidence="2">Belongs to the CRISP family.</text>
</comment>
<evidence type="ECO:0000259" key="6">
    <source>
        <dbReference type="SMART" id="SM00198"/>
    </source>
</evidence>
<comment type="subcellular location">
    <subcellularLocation>
        <location evidence="1">Secreted</location>
    </subcellularLocation>
</comment>
<dbReference type="Proteomes" id="UP001562425">
    <property type="component" value="Unassembled WGS sequence"/>
</dbReference>
<keyword evidence="3" id="KW-0964">Secreted</keyword>
<keyword evidence="4 5" id="KW-0732">Signal</keyword>
<dbReference type="Pfam" id="PF00188">
    <property type="entry name" value="CAP"/>
    <property type="match status" value="1"/>
</dbReference>
<feature type="chain" id="PRO_5044827909" description="SCP domain-containing protein" evidence="5">
    <location>
        <begin position="20"/>
        <end position="260"/>
    </location>
</feature>
<sequence>MKLLPSVLLWTALGIAVQATNYCDRKLCRGKGRHIACNGLTQLAPSCGSSAREIPLDAHKQAMIVALHNTFRSRVASGRVTSSSNGRLPPAARMATMQWDAELASVAAANARRCKLEYDTCRSTDRFPLAGQNIALIGNFGRARTDAELVMLVISDWFAEYEDVEMGQLESYNVRKGGPRVGHFTQIAADRATHVGCSLVSFQQAFTTQWLLVCNYAITNIREEPVYVGGAPCSGCMTGCNENYPGLCNVEEGIEAKYWD</sequence>
<dbReference type="SMART" id="SM00198">
    <property type="entry name" value="SCP"/>
    <property type="match status" value="1"/>
</dbReference>
<dbReference type="Gene3D" id="3.40.33.10">
    <property type="entry name" value="CAP"/>
    <property type="match status" value="1"/>
</dbReference>
<gene>
    <name evidence="7" type="ORF">pipiens_016127</name>
</gene>
<evidence type="ECO:0000256" key="2">
    <source>
        <dbReference type="ARBA" id="ARBA00009923"/>
    </source>
</evidence>
<accession>A0ABD1CML2</accession>
<protein>
    <recommendedName>
        <fullName evidence="6">SCP domain-containing protein</fullName>
    </recommendedName>
</protein>
<dbReference type="PRINTS" id="PR00838">
    <property type="entry name" value="V5ALLERGEN"/>
</dbReference>